<keyword evidence="2" id="KW-0812">Transmembrane</keyword>
<sequence length="404" mass="47253">MRKIINLESGNLNTSGSSYSFNPWFWVSGVVTFILIVLLIWNLLHSYSTIKSFDRKELKLERASVELLYHVKSMEKSVRLGAATGDLSFKRNYEKHEEKLQTIFDEINKLVENKYVLGKIEKINKYKKQAEKIENKAFMLISYGKKKEATTLLKGWPYTKNQLFLTETTKEFTKILHRHVQKIVSLEKKFTLSSLIFVFIALVILIISWTITVKIWRRDFKKRKEKEEKIIYLNYHDALTKSYNRRLFMQAGQEEIKRAERYNKYFSLIMMDIDNFKKINDTYGHGAGDMVLKNFAGIIKKQVREVDIPARLGGDEFAVLLPETDIDVAEKVAGRIRQNIEDSKTLYKNDEIKVTVSVGVIDYRQQISDMDDLLHKADEALYRAKRIGRNCVVKNNENVNSEIY</sequence>
<protein>
    <submittedName>
        <fullName evidence="4">GGDEF domain-containing protein</fullName>
    </submittedName>
</protein>
<dbReference type="InterPro" id="IPR050469">
    <property type="entry name" value="Diguanylate_Cyclase"/>
</dbReference>
<keyword evidence="5" id="KW-1185">Reference proteome</keyword>
<proteinExistence type="predicted"/>
<feature type="transmembrane region" description="Helical" evidence="2">
    <location>
        <begin position="24"/>
        <end position="44"/>
    </location>
</feature>
<dbReference type="Gene3D" id="3.30.70.270">
    <property type="match status" value="1"/>
</dbReference>
<dbReference type="PANTHER" id="PTHR45138">
    <property type="entry name" value="REGULATORY COMPONENTS OF SENSORY TRANSDUCTION SYSTEM"/>
    <property type="match status" value="1"/>
</dbReference>
<feature type="transmembrane region" description="Helical" evidence="2">
    <location>
        <begin position="190"/>
        <end position="211"/>
    </location>
</feature>
<evidence type="ECO:0000256" key="2">
    <source>
        <dbReference type="SAM" id="Phobius"/>
    </source>
</evidence>
<keyword evidence="2" id="KW-1133">Transmembrane helix</keyword>
<dbReference type="EMBL" id="VSIX01000005">
    <property type="protein sequence ID" value="TYB32078.1"/>
    <property type="molecule type" value="Genomic_DNA"/>
</dbReference>
<reference evidence="4" key="1">
    <citation type="submission" date="2019-08" db="EMBL/GenBank/DDBJ databases">
        <title>Genomic characterization of a novel candidate phylum (ARYD3) from a high temperature, high salinity tertiary oil reservoir in north central Oklahoma, USA.</title>
        <authorList>
            <person name="Youssef N.H."/>
            <person name="Yadav A."/>
            <person name="Elshahed M.S."/>
        </authorList>
    </citation>
    <scope>NUCLEOTIDE SEQUENCE [LARGE SCALE GENOMIC DNA]</scope>
    <source>
        <strain evidence="4">ARYD3</strain>
    </source>
</reference>
<comment type="caution">
    <text evidence="4">The sequence shown here is derived from an EMBL/GenBank/DDBJ whole genome shotgun (WGS) entry which is preliminary data.</text>
</comment>
<dbReference type="Proteomes" id="UP000324143">
    <property type="component" value="Unassembled WGS sequence"/>
</dbReference>
<keyword evidence="2" id="KW-0472">Membrane</keyword>
<gene>
    <name evidence="4" type="ORF">FXF47_00860</name>
</gene>
<dbReference type="NCBIfam" id="TIGR00254">
    <property type="entry name" value="GGDEF"/>
    <property type="match status" value="1"/>
</dbReference>
<dbReference type="SMART" id="SM00267">
    <property type="entry name" value="GGDEF"/>
    <property type="match status" value="1"/>
</dbReference>
<dbReference type="SUPFAM" id="SSF55073">
    <property type="entry name" value="Nucleotide cyclase"/>
    <property type="match status" value="1"/>
</dbReference>
<dbReference type="GO" id="GO:0052621">
    <property type="term" value="F:diguanylate cyclase activity"/>
    <property type="evidence" value="ECO:0007669"/>
    <property type="project" value="TreeGrafter"/>
</dbReference>
<dbReference type="PANTHER" id="PTHR45138:SF9">
    <property type="entry name" value="DIGUANYLATE CYCLASE DGCM-RELATED"/>
    <property type="match status" value="1"/>
</dbReference>
<evidence type="ECO:0000313" key="4">
    <source>
        <dbReference type="EMBL" id="TYB32078.1"/>
    </source>
</evidence>
<accession>A0A5D0MLF0</accession>
<evidence type="ECO:0000256" key="1">
    <source>
        <dbReference type="SAM" id="Coils"/>
    </source>
</evidence>
<evidence type="ECO:0000313" key="5">
    <source>
        <dbReference type="Proteomes" id="UP000324143"/>
    </source>
</evidence>
<dbReference type="AlphaFoldDB" id="A0A5D0MLF0"/>
<name>A0A5D0MLF0_9BACT</name>
<dbReference type="CDD" id="cd01949">
    <property type="entry name" value="GGDEF"/>
    <property type="match status" value="1"/>
</dbReference>
<dbReference type="InterPro" id="IPR000160">
    <property type="entry name" value="GGDEF_dom"/>
</dbReference>
<dbReference type="InterPro" id="IPR043128">
    <property type="entry name" value="Rev_trsase/Diguanyl_cyclase"/>
</dbReference>
<organism evidence="4 5">
    <name type="scientific">Candidatus Mcinerneyibacterium aminivorans</name>
    <dbReference type="NCBI Taxonomy" id="2703815"/>
    <lineage>
        <taxon>Bacteria</taxon>
        <taxon>Candidatus Macinerneyibacteriota</taxon>
        <taxon>Candidatus Mcinerneyibacteria</taxon>
        <taxon>Candidatus Mcinerneyibacteriales</taxon>
        <taxon>Candidatus Mcinerneyibacteriaceae</taxon>
        <taxon>Candidatus Mcinerneyibacterium</taxon>
    </lineage>
</organism>
<keyword evidence="1" id="KW-0175">Coiled coil</keyword>
<dbReference type="InterPro" id="IPR029787">
    <property type="entry name" value="Nucleotide_cyclase"/>
</dbReference>
<dbReference type="Pfam" id="PF00990">
    <property type="entry name" value="GGDEF"/>
    <property type="match status" value="1"/>
</dbReference>
<dbReference type="PROSITE" id="PS50887">
    <property type="entry name" value="GGDEF"/>
    <property type="match status" value="1"/>
</dbReference>
<feature type="domain" description="GGDEF" evidence="3">
    <location>
        <begin position="264"/>
        <end position="397"/>
    </location>
</feature>
<evidence type="ECO:0000259" key="3">
    <source>
        <dbReference type="PROSITE" id="PS50887"/>
    </source>
</evidence>
<dbReference type="FunFam" id="3.30.70.270:FF:000001">
    <property type="entry name" value="Diguanylate cyclase domain protein"/>
    <property type="match status" value="1"/>
</dbReference>
<feature type="coiled-coil region" evidence="1">
    <location>
        <begin position="93"/>
        <end position="136"/>
    </location>
</feature>